<keyword evidence="2" id="KW-0812">Transmembrane</keyword>
<dbReference type="SUPFAM" id="SSF56112">
    <property type="entry name" value="Protein kinase-like (PK-like)"/>
    <property type="match status" value="1"/>
</dbReference>
<dbReference type="RefSeq" id="WP_393971465.1">
    <property type="nucleotide sequence ID" value="NZ_CP133772.1"/>
</dbReference>
<evidence type="ECO:0000259" key="3">
    <source>
        <dbReference type="Pfam" id="PF03109"/>
    </source>
</evidence>
<feature type="domain" description="ABC1 atypical kinase-like" evidence="3">
    <location>
        <begin position="90"/>
        <end position="330"/>
    </location>
</feature>
<proteinExistence type="inferred from homology"/>
<dbReference type="InterPro" id="IPR011009">
    <property type="entry name" value="Kinase-like_dom_sf"/>
</dbReference>
<organism evidence="4 5">
    <name type="scientific">Oxyplasma meridianum</name>
    <dbReference type="NCBI Taxonomy" id="3073602"/>
    <lineage>
        <taxon>Archaea</taxon>
        <taxon>Methanobacteriati</taxon>
        <taxon>Thermoplasmatota</taxon>
        <taxon>Thermoplasmata</taxon>
        <taxon>Thermoplasmatales</taxon>
        <taxon>Thermoplasmataceae</taxon>
        <taxon>Oxyplasma</taxon>
    </lineage>
</organism>
<keyword evidence="5" id="KW-1185">Reference proteome</keyword>
<dbReference type="PANTHER" id="PTHR10566">
    <property type="entry name" value="CHAPERONE-ACTIVITY OF BC1 COMPLEX CABC1 -RELATED"/>
    <property type="match status" value="1"/>
</dbReference>
<reference evidence="4 5" key="1">
    <citation type="submission" date="2023-09" db="EMBL/GenBank/DDBJ databases">
        <authorList>
            <person name="Golyshina O.V."/>
            <person name="Lunev E.A."/>
            <person name="Bargiela R."/>
            <person name="Gaines M.C."/>
            <person name="Daum B."/>
            <person name="Bale N.J."/>
            <person name="Koenen M."/>
            <person name="Sinninghe Damst J.S."/>
            <person name="Yakimov M."/>
            <person name="Golyshin P.N."/>
        </authorList>
    </citation>
    <scope>NUCLEOTIDE SEQUENCE [LARGE SCALE GENOMIC DNA]</scope>
    <source>
        <strain evidence="4 5">M1</strain>
    </source>
</reference>
<comment type="similarity">
    <text evidence="1">Belongs to the protein kinase superfamily. ADCK protein kinase family.</text>
</comment>
<evidence type="ECO:0000313" key="5">
    <source>
        <dbReference type="Proteomes" id="UP001451606"/>
    </source>
</evidence>
<accession>A0AAX4NF66</accession>
<dbReference type="PANTHER" id="PTHR10566:SF113">
    <property type="entry name" value="PROTEIN ACTIVITY OF BC1 COMPLEX KINASE 7, CHLOROPLASTIC"/>
    <property type="match status" value="1"/>
</dbReference>
<evidence type="ECO:0000313" key="4">
    <source>
        <dbReference type="EMBL" id="WYX99491.1"/>
    </source>
</evidence>
<dbReference type="GO" id="GO:0016301">
    <property type="term" value="F:kinase activity"/>
    <property type="evidence" value="ECO:0007669"/>
    <property type="project" value="UniProtKB-KW"/>
</dbReference>
<dbReference type="InterPro" id="IPR050154">
    <property type="entry name" value="UbiB_kinase"/>
</dbReference>
<dbReference type="EMBL" id="CP133772">
    <property type="protein sequence ID" value="WYX99491.1"/>
    <property type="molecule type" value="Genomic_DNA"/>
</dbReference>
<protein>
    <submittedName>
        <fullName evidence="4">AarF/ABC1/UbiB kinase family protein</fullName>
    </submittedName>
</protein>
<dbReference type="CDD" id="cd05121">
    <property type="entry name" value="ABC1_ADCK3-like"/>
    <property type="match status" value="1"/>
</dbReference>
<feature type="transmembrane region" description="Helical" evidence="2">
    <location>
        <begin position="499"/>
        <end position="517"/>
    </location>
</feature>
<dbReference type="Proteomes" id="UP001451606">
    <property type="component" value="Chromosome"/>
</dbReference>
<gene>
    <name evidence="4" type="ORF">OXIME_000022</name>
</gene>
<evidence type="ECO:0000256" key="1">
    <source>
        <dbReference type="ARBA" id="ARBA00009670"/>
    </source>
</evidence>
<dbReference type="GeneID" id="95966746"/>
<evidence type="ECO:0000256" key="2">
    <source>
        <dbReference type="SAM" id="Phobius"/>
    </source>
</evidence>
<dbReference type="AlphaFoldDB" id="A0AAX4NF66"/>
<keyword evidence="2" id="KW-1133">Transmembrane helix</keyword>
<dbReference type="KEGG" id="omr:OXIME_000022"/>
<keyword evidence="4" id="KW-0808">Transferase</keyword>
<dbReference type="InterPro" id="IPR004147">
    <property type="entry name" value="ABC1_dom"/>
</dbReference>
<sequence>MTHTLEIQKGIRRSELKVFVKLFPVFRRYIKDRDHAKKNPDGEWNYRREINGKKAVDAFIDLGPTFIKLGQVLSARPDLLPREYIKSFERLQDNVPAAPFHMVKPILERNLGKLGEVFEEFNTTAISGASLGQVYTAKYRGKMVAVKVNRPNVENILRRDLIVIKRLLKLAKGRIENFLYISVSNVINDFDSRIYDEIDYRKEAKNSREIAANIRKRENAIIPEILDELSSKEVMVSEYIEGTKITDLEGLRKKGIDLKDLAFRLDLVFMRMLLRDHIFHADPHPGNISVTDDGRLIIYDYGMIGDLDDKTRFSLLSLYDGLVISDPDVIIDALLNLKALSPAANRGVIRRSIEIAIGGLAGRNPEDAEISELLDIANDVIFEFPFRLPRSLVLYMRMSSLLEGICMQLDPEFKFVRVLRKMLYQEGLLDELYKKQMEEYIRKSFKSIEKGLDVLPLLKRRLEAESEPTPVRESKNVPASVFLGAILISSVLFYHTRPLVSTVVAFLDLIGFVYLIIKK</sequence>
<keyword evidence="2" id="KW-0472">Membrane</keyword>
<keyword evidence="4" id="KW-0418">Kinase</keyword>
<name>A0AAX4NF66_9ARCH</name>
<dbReference type="Pfam" id="PF03109">
    <property type="entry name" value="ABC1"/>
    <property type="match status" value="1"/>
</dbReference>